<organism evidence="2 3">
    <name type="scientific">Allacma fusca</name>
    <dbReference type="NCBI Taxonomy" id="39272"/>
    <lineage>
        <taxon>Eukaryota</taxon>
        <taxon>Metazoa</taxon>
        <taxon>Ecdysozoa</taxon>
        <taxon>Arthropoda</taxon>
        <taxon>Hexapoda</taxon>
        <taxon>Collembola</taxon>
        <taxon>Symphypleona</taxon>
        <taxon>Sminthuridae</taxon>
        <taxon>Allacma</taxon>
    </lineage>
</organism>
<evidence type="ECO:0000313" key="2">
    <source>
        <dbReference type="EMBL" id="CAG7822335.1"/>
    </source>
</evidence>
<dbReference type="Pfam" id="PF15019">
    <property type="entry name" value="C9orf72-like"/>
    <property type="match status" value="1"/>
</dbReference>
<comment type="caution">
    <text evidence="2">The sequence shown here is derived from an EMBL/GenBank/DDBJ whole genome shotgun (WGS) entry which is preliminary data.</text>
</comment>
<sequence>MEEVRSRRKPQAGVRLLQSEGSDRYGTVGDDESTSSFVRSLSMSRNLALSMYEEMPHVIQLNSGESLVNVRYPLKKSSSASSLTRLLLLNDIADQEEPANPSVSRRIPSNPAPSTSFAQPKVSNSQSVPYPHVVPEVLEAESLADSIAKLEMRAISDEASVKNLIGGKRNDLLVGIVVSRWDNIVGPQCVYLWTEERTSTFYPLQEEGVFNFSRGNLPTHLSRLVKYVTEHTVDHQDVDGNLVLPSMLRSTLCIVRDLDLAYLSVSIRVPLDPDTESTFGFSHLGDRNRPAATVPHAVAVLANLQYLNHFLLLRPLVLNWLSEFAPKIGVLLCKGQLQSSMINSWCAELCKTMTALRTCWGQESHAKSVDLIPQGNQLTVSNFDDSTSYGLDYLPPSFIAKPVLESLLFSYLTTFGSAIIVGEDALVVNQVIRFLLSFASDQEAYCSRYVLPTLPDTFMKGLYVQGLMLGEIGAKSVSYNQVTSNKYPFTHVEISKKQVKVRQSNIQTHRTQREAILKDELSALWNSSALGSSTIEPFSTLLKEGNGFINTFLEELRSLRPERRYCRLLLFKRSLHAKAISLIAYLESIRLKPPKDRAKLLKVVTQALGINESEYSVVQVAAERIRPGIQAIIRSKFSS</sequence>
<dbReference type="Proteomes" id="UP000708208">
    <property type="component" value="Unassembled WGS sequence"/>
</dbReference>
<feature type="compositionally biased region" description="Polar residues" evidence="1">
    <location>
        <begin position="112"/>
        <end position="126"/>
    </location>
</feature>
<dbReference type="AlphaFoldDB" id="A0A8J2LHR7"/>
<dbReference type="GO" id="GO:0005085">
    <property type="term" value="F:guanyl-nucleotide exchange factor activity"/>
    <property type="evidence" value="ECO:0007669"/>
    <property type="project" value="InterPro"/>
</dbReference>
<evidence type="ECO:0000256" key="1">
    <source>
        <dbReference type="SAM" id="MobiDB-lite"/>
    </source>
</evidence>
<gene>
    <name evidence="2" type="ORF">AFUS01_LOCUS32616</name>
</gene>
<dbReference type="GO" id="GO:0006914">
    <property type="term" value="P:autophagy"/>
    <property type="evidence" value="ECO:0007669"/>
    <property type="project" value="TreeGrafter"/>
</dbReference>
<dbReference type="PROSITE" id="PS51835">
    <property type="entry name" value="DENN_C9ORF72"/>
    <property type="match status" value="1"/>
</dbReference>
<dbReference type="GO" id="GO:0006897">
    <property type="term" value="P:endocytosis"/>
    <property type="evidence" value="ECO:0007669"/>
    <property type="project" value="TreeGrafter"/>
</dbReference>
<dbReference type="InterPro" id="IPR027819">
    <property type="entry name" value="C9orf72"/>
</dbReference>
<accession>A0A8J2LHR7</accession>
<evidence type="ECO:0000313" key="3">
    <source>
        <dbReference type="Proteomes" id="UP000708208"/>
    </source>
</evidence>
<keyword evidence="3" id="KW-1185">Reference proteome</keyword>
<dbReference type="GO" id="GO:0005768">
    <property type="term" value="C:endosome"/>
    <property type="evidence" value="ECO:0007669"/>
    <property type="project" value="TreeGrafter"/>
</dbReference>
<protein>
    <submittedName>
        <fullName evidence="2">Uncharacterized protein</fullName>
    </submittedName>
</protein>
<dbReference type="PANTHER" id="PTHR31855">
    <property type="entry name" value="GUANINE NUCLEOTIDE EXCHANGE C9ORF72"/>
    <property type="match status" value="1"/>
</dbReference>
<dbReference type="GO" id="GO:0005776">
    <property type="term" value="C:autophagosome"/>
    <property type="evidence" value="ECO:0007669"/>
    <property type="project" value="TreeGrafter"/>
</dbReference>
<dbReference type="PANTHER" id="PTHR31855:SF2">
    <property type="entry name" value="GUANINE NUCLEOTIDE EXCHANGE FACTOR C9ORF72"/>
    <property type="match status" value="1"/>
</dbReference>
<proteinExistence type="predicted"/>
<reference evidence="2" key="1">
    <citation type="submission" date="2021-06" db="EMBL/GenBank/DDBJ databases">
        <authorList>
            <person name="Hodson N. C."/>
            <person name="Mongue J. A."/>
            <person name="Jaron S. K."/>
        </authorList>
    </citation>
    <scope>NUCLEOTIDE SEQUENCE</scope>
</reference>
<name>A0A8J2LHR7_9HEXA</name>
<dbReference type="OrthoDB" id="10252077at2759"/>
<feature type="compositionally biased region" description="Basic residues" evidence="1">
    <location>
        <begin position="1"/>
        <end position="10"/>
    </location>
</feature>
<feature type="region of interest" description="Disordered" evidence="1">
    <location>
        <begin position="97"/>
        <end position="126"/>
    </location>
</feature>
<feature type="region of interest" description="Disordered" evidence="1">
    <location>
        <begin position="1"/>
        <end position="34"/>
    </location>
</feature>
<dbReference type="EMBL" id="CAJVCH010526121">
    <property type="protein sequence ID" value="CAG7822335.1"/>
    <property type="molecule type" value="Genomic_DNA"/>
</dbReference>